<keyword evidence="3" id="KW-1185">Reference proteome</keyword>
<accession>A0A2G5UIC7</accession>
<keyword evidence="1" id="KW-0812">Transmembrane</keyword>
<organism evidence="2 3">
    <name type="scientific">Caenorhabditis nigoni</name>
    <dbReference type="NCBI Taxonomy" id="1611254"/>
    <lineage>
        <taxon>Eukaryota</taxon>
        <taxon>Metazoa</taxon>
        <taxon>Ecdysozoa</taxon>
        <taxon>Nematoda</taxon>
        <taxon>Chromadorea</taxon>
        <taxon>Rhabditida</taxon>
        <taxon>Rhabditina</taxon>
        <taxon>Rhabditomorpha</taxon>
        <taxon>Rhabditoidea</taxon>
        <taxon>Rhabditidae</taxon>
        <taxon>Peloderinae</taxon>
        <taxon>Caenorhabditis</taxon>
    </lineage>
</organism>
<reference evidence="3" key="1">
    <citation type="submission" date="2017-10" db="EMBL/GenBank/DDBJ databases">
        <title>Rapid genome shrinkage in a self-fertile nematode reveals novel sperm competition proteins.</title>
        <authorList>
            <person name="Yin D."/>
            <person name="Schwarz E.M."/>
            <person name="Thomas C.G."/>
            <person name="Felde R.L."/>
            <person name="Korf I.F."/>
            <person name="Cutter A.D."/>
            <person name="Schartner C.M."/>
            <person name="Ralston E.J."/>
            <person name="Meyer B.J."/>
            <person name="Haag E.S."/>
        </authorList>
    </citation>
    <scope>NUCLEOTIDE SEQUENCE [LARGE SCALE GENOMIC DNA]</scope>
    <source>
        <strain evidence="3">JU1422</strain>
    </source>
</reference>
<proteinExistence type="predicted"/>
<comment type="caution">
    <text evidence="2">The sequence shown here is derived from an EMBL/GenBank/DDBJ whole genome shotgun (WGS) entry which is preliminary data.</text>
</comment>
<dbReference type="AlphaFoldDB" id="A0A2G5UIC7"/>
<dbReference type="Proteomes" id="UP000230233">
    <property type="component" value="Chromosome III"/>
</dbReference>
<feature type="transmembrane region" description="Helical" evidence="1">
    <location>
        <begin position="34"/>
        <end position="57"/>
    </location>
</feature>
<gene>
    <name evidence="2" type="primary">Cni-ZK1098.12</name>
    <name evidence="2" type="synonym">Cnig_chr_III.g10801</name>
    <name evidence="2" type="ORF">B9Z55_010801</name>
</gene>
<keyword evidence="1" id="KW-0472">Membrane</keyword>
<evidence type="ECO:0000313" key="2">
    <source>
        <dbReference type="EMBL" id="PIC38956.1"/>
    </source>
</evidence>
<feature type="transmembrane region" description="Helical" evidence="1">
    <location>
        <begin position="7"/>
        <end position="28"/>
    </location>
</feature>
<feature type="transmembrane region" description="Helical" evidence="1">
    <location>
        <begin position="107"/>
        <end position="132"/>
    </location>
</feature>
<protein>
    <submittedName>
        <fullName evidence="2">Uncharacterized protein</fullName>
    </submittedName>
</protein>
<keyword evidence="1" id="KW-1133">Transmembrane helix</keyword>
<feature type="transmembrane region" description="Helical" evidence="1">
    <location>
        <begin position="69"/>
        <end position="95"/>
    </location>
</feature>
<name>A0A2G5UIC7_9PELO</name>
<dbReference type="OrthoDB" id="5824295at2759"/>
<sequence>MISNKLLVANLMIGLTILFQGLVPMRHISKFEGFWMFSAGVTCMVLAVITFIGLLIMSRSRCMQTMGKIRLLIFHSPATVTTLLSLIFFIVYAFVPIASAEHAAIQNAVLLLVVASGLVFVSTIGILLMALLSAPEIPSERDEAD</sequence>
<evidence type="ECO:0000313" key="3">
    <source>
        <dbReference type="Proteomes" id="UP000230233"/>
    </source>
</evidence>
<dbReference type="EMBL" id="PDUG01000003">
    <property type="protein sequence ID" value="PIC38956.1"/>
    <property type="molecule type" value="Genomic_DNA"/>
</dbReference>
<evidence type="ECO:0000256" key="1">
    <source>
        <dbReference type="SAM" id="Phobius"/>
    </source>
</evidence>